<evidence type="ECO:0000313" key="1">
    <source>
        <dbReference type="EMBL" id="MXP46158.1"/>
    </source>
</evidence>
<dbReference type="Proteomes" id="UP000471435">
    <property type="component" value="Unassembled WGS sequence"/>
</dbReference>
<evidence type="ECO:0008006" key="3">
    <source>
        <dbReference type="Google" id="ProtNLM"/>
    </source>
</evidence>
<organism evidence="1 2">
    <name type="scientific">Pontixanthobacter luteolus</name>
    <dbReference type="NCBI Taxonomy" id="295089"/>
    <lineage>
        <taxon>Bacteria</taxon>
        <taxon>Pseudomonadati</taxon>
        <taxon>Pseudomonadota</taxon>
        <taxon>Alphaproteobacteria</taxon>
        <taxon>Sphingomonadales</taxon>
        <taxon>Erythrobacteraceae</taxon>
        <taxon>Pontixanthobacter</taxon>
    </lineage>
</organism>
<reference evidence="1 2" key="1">
    <citation type="submission" date="2019-12" db="EMBL/GenBank/DDBJ databases">
        <title>Genomic-based taxomic classification of the family Erythrobacteraceae.</title>
        <authorList>
            <person name="Xu L."/>
        </authorList>
    </citation>
    <scope>NUCLEOTIDE SEQUENCE [LARGE SCALE GENOMIC DNA]</scope>
    <source>
        <strain evidence="1 2">SW-109</strain>
    </source>
</reference>
<dbReference type="Gene3D" id="2.160.20.10">
    <property type="entry name" value="Single-stranded right-handed beta-helix, Pectin lyase-like"/>
    <property type="match status" value="1"/>
</dbReference>
<sequence length="4267" mass="407339">MTVQRVKTPLSGTSGQRNRAIRQRFMKSGSAIATSIAIALAGVLASPAAAQTAGGVPSMPNPRSVMIERPVETPGPMRPGSPIMSGPQVPRISIQSNAAPVRLITPDDIRISGRATLDPPFVPATAPAVRAAVQSHTQPVMVEDIRITTPVVLPPATPAVPPSDVGSAGTGVAGINVSAYARFSDAEIGFRPGNAADIVDVRAAEAIINWTTFGNGSPGGEVSFLGEGAKLGFTSELSQYTVLNRVFTPGFDSAIRIDGSVSSSVAGGAAGGNVWFYSAGGIIVGSTGAFDVGSLVLTTSQLDTISGNGGGMRFSGVETPGSAIVIEAGADIAATGSLAIVAPRIEQHGTVDAGGSVAYVAAEQAQLTIDNGLFDIAVLVGSEDANGIVHTGTTTGPSANASGAPRGITMAGISKNSAMTMLVGGSVGYQAASAASVDANGRIVLSAGDSDSINVIDADLSGNVSATAGQSIRFGASSGQSASANGDVLLKAGVEGKSGGTIDVFSNGDLNVGGNLSLDTSVSGNGPIARGTVDISVTGAGSTLAVGGDLTVDASTSGAVGAASGEEVQISASGTGLSGGLLVGGNIAIGTSAAAGSETGVTGAGGVTVSIQDAALRFSTMVVDSKASANGSALGQTGAGRDYQGGSFTLHQSGDAEIAGDALIIDASAAGVDGKGGMGAGGKLELNIGGGDLTLSAIDLINAGIGGNGLRQLDESAAPADYLGFTGSDAFYSASGRGDLITPVEIAHATGLPSAGDGGDGIGGDMTFNLTAGSATVLNFTVNANGIGSEGAAGTSGSTNGGAGGNGIGGTATFNAIGGTLNVTDTLTVTATGNTLEIRGNGGSGSGTDGGAGGLGIGGTAIFNLDGDAVVTADIITVDATAYGGNGGSSDVFFFTLTAGFDPANDAGSGGDAIGGTATFNDIAGTLSFNNLFVAAEAFGGNGGNAQTGDGVSSIGGAGGDAVAGDASINLNRALDNLQNYVAIARSLGGTGGNGDIAGVGGDAFGGNASINVNDVSVRVNSFFIDTLAVGGTGGSSILFQGTGAAGGSGTAGTSSINISGAAGDFSTFGVNTMSASGFGGTGGVGGPNTLDFGTGGIGGVGGDGIGGTVSIQVTDGASANLVFDDEIAANARAGNGGAGGDASFTVGGVGGDAGNATGGQILIDVLGGSTLDLSSASGTLALGTIASGGSGGDGGLAGSAGRAAPGLNGNATGGLIQLNTAGTGSVFNIGGSLIAEARALASLDSRADSVAGSAFGGDVIVQVGSGASFAGTSLVADVTGRGGAGENSNGDAEGGLVTVSVTGGSLSLSDLVIDAGADGGASVGDTGGNGSDGGAATGGLVNVSADAASTFILGNLDISANGFGGSGADNPFGGIGGQGGAGIGGAVSINLANDPSVGSVFIDAEGQGGAGGAGGFGANGGTGGTGRGGTIDFSAAGSGAMLPSLISLNLNAAAFGGTGGRGGNGDTSSVGGTGGTGGLAFGGAARFAVSGAGASFEFDPFIVLIGADATGGAGGSGGDNFLGFTAGNGGIGGGATGGEVAIIAGSGSSVSLIQPSTDPFGLRANGTGGAGGTGGNLDLTNGGTQGSGGDGGIGTGGSPVLRSVGGTISAGDVELTALGIGGNGGFGGDDGNATLGPQGLGGGGVGGTPTIETFDGSPGIITLGNVLLDATAIGGAGLLTGATAGGQITITDGSADPAGLITMGSLTAIATGTAAAPGTPSLTIESSSGPITVLGDLDADVAGDIIFNFDGDGQMLVGGSTTLSAGGDILLTHTNNPLTVTSIDSAGAFIASAGGNFDFQSGSIINGSGLVSITAQSITFSDVLAGTNIILNATNGDITGLADMVATGFIDLDATQAISVLDADAATGFTADAGGDVAFGTVINSDGNLTVNAGGSISGVSAINDAPVGSAFFDRTVLTAGTDITLSGTAQSVDDGVFINAGGNISVAVIDAADSIQVIAGGTLSVGTAANTNAFDGIFRGTSINLDNADIQQFLTIDATAGDITGTGAISGGAIVNIDATGGIAFGSLTGTGSIDVNAGGDIVGGDVSGGALTTFDTPGSITLGDASASGFGLQVRAGTNVDVGNVSTTGGVASLNLQAGGTVDFVSANSASLLDITGTAINGGDVLGDDQVDVIGDSVNVGTVRSLSGFVFVRGLAGDVIVGDVTSDSFGVTISATGSATTGALIGSGTGVTTGGDANIASAFSRSSLTWNIGGDLTAGDITALASSPGMGVTVGGDAIVGDVSSNGLLNWDVGGALTGGNFFGNSLTTLDAASVDLASVDTNNSGTVTTTSGDALIGSISSRLSFNVFSAGLADIDLVQPTLDSLIRGTSVTVGDVATGRNLRLDATAGSATISGSVSTGGLLDIDATDSIFINSATPITAGGIIDLDAGVDINFQSLTSTGTFNANAGGDITFSAANSSAGMNFVAGGSILGGAIDTGGAADTTFTAGAAVVLDDIVTRILTVSAGTDLTVGNVDAIGRDIRGIAIDLDANGTASFGALTSGRGISINAVSIAGGDIVSDNGVTISASDIAVGSVAVIENGGILLDALMGDLVSGDLTSTTFGIVARSTGSVTTGNLLVNGTANASDITVSAGTDANIGDATAGNGLSITAGGNLVAGNLFSNLVSPGTPISVGGDAAIASFDASAGSGAISVGGALTGGSFSANGVLTINASSVDIASAVSDTQSVTIDAASGDALVGNTDSAFSTAVTAAGLAQVGNAVTGTGFTIRGASASLDSGSITGDLVWEATAGNIDGSGAISVGGAIDLDATGNIGFGSLNAQGGAFTVDAGGDIAFGGASSNASIIFNAGGAVNGGDLTATNAVTVGANSIALGDVAAGNIALTSATDLLFNLLSSPNAISLSASNGLIGANNGAGDIESGGDVTLLSQSIDVGDVTSGGAVDATATAGDAGFGVVDAATSITIAAAGTPMVGGIITGGNASITGDSVTLGASDIGGSLLLDAQAGDILLQLDGAEQIRVGGATTLNATQDITVVHTNNAAGTISLDSGFGLIGSAQGNIDAQQGSILSAIEIILLSGGSLIADDLRAAAAISIQSGGSVLLNNALAAGPQGISNLRGISIDAGLNPFGSSAYDNLANVRITGAVDSYASVSIRSGGSTIFEAGSSTAANDRIFVQTGDDIIVGTGAALTSARSPLNAPDPADPFNGVGAIDLDAGGLTNLLSIPATPLASIVIDGTLNANGAAIIATGNAIDGLDGDFIASSIALDINDAPADGVTQSDDAGLLSANCLQGNICIGNIEADNVIEIGQQSNNDVIQLIIEQGSVDANDILITTRNDIVMGTNGIATQLSAANLFSATSISGNVNLFDADISSTQIIIDAAGSLLGNAALTSSGDIGITVGLDVNAASLVAGGEITSAADVGEVLEGFFAVPGSIRVGTISVGSGNLDFSAGGDIVVGTVTVPGSDILFAAGGLAQLDAANSAINISLDGGSVIFGDVSAAGNISVVSASSIDFGALVAGGAIDLAADGAIAGTGINAVGDVTMIGSSAVIAEILSGGTISIGASAGDIDVANMIADGSIFLDADGNIFADHAEAGADFIATGGGDITTGLNSIITGGDIIINVDNIVDLGNSSAGGLIDVAGSQIDYVSLTAGGTIDLLARITGNTVRGDGNITGVTTSAGGGASSMTAETGSIALTGSAIVGGSLSLDAAGSISLTSGDIQGGALSAAAGQSIAFDQVSVAGNADFLAGTSIDFTSIDAGGDVSMIASSGGVTGSSISAAGSVTISADQAIILNTLSAASAALQSVNGAISVDTDIILDDLLVAQGSEVFLRSAHDLAVQADANTGTVDIETTGDLDVRGSTAPGNISLVSTGGSVTVSQQVNSSGGDIVISAVPDVTVLADVIAAGNLQIDASGLVDIQAVASGILVDIISADIAVGSDAAIGQSDRTTGITFTAITDEAVLGGAGGVTGVYELDNDEFSRVFSGGIVTLNAVGSSTGGSFVTIDDLDVVAGVGSDLSGSNIGQDGGLVVIAGDIAVEGSLSVTDATSATFVELDALNLITVDYEAGNIGITDTDGLFGGTVSLIATSVEAISDSARSDISGLSLPEVDERLGQNDGLVRPDGFFQAGTILFEVGESLLIQNTGAGTAFDDRRGFVADSVIVVGNSSTDPVDIVINGIVAGETGVEALALVDLTDVDPAAQSTINGCLIADPSTCVNIIVDPEFDDPNDSPIRELIEDQIEPDSPAGDTIVSMVVEFRTDPERSPDPLLDEPVTGAGNEDFWFIEAEECEQGDAEQCAAE</sequence>
<proteinExistence type="predicted"/>
<dbReference type="OrthoDB" id="7429235at2"/>
<name>A0A6I4UWX0_9SPHN</name>
<keyword evidence="2" id="KW-1185">Reference proteome</keyword>
<accession>A0A6I4UWX0</accession>
<evidence type="ECO:0000313" key="2">
    <source>
        <dbReference type="Proteomes" id="UP000471435"/>
    </source>
</evidence>
<dbReference type="EMBL" id="WTYP01000001">
    <property type="protein sequence ID" value="MXP46158.1"/>
    <property type="molecule type" value="Genomic_DNA"/>
</dbReference>
<gene>
    <name evidence="1" type="ORF">GRI43_01965</name>
</gene>
<dbReference type="InterPro" id="IPR012334">
    <property type="entry name" value="Pectin_lyas_fold"/>
</dbReference>
<comment type="caution">
    <text evidence="1">The sequence shown here is derived from an EMBL/GenBank/DDBJ whole genome shotgun (WGS) entry which is preliminary data.</text>
</comment>
<protein>
    <recommendedName>
        <fullName evidence="3">Autotransporter domain-containing protein</fullName>
    </recommendedName>
</protein>
<dbReference type="RefSeq" id="WP_160729420.1">
    <property type="nucleotide sequence ID" value="NZ_WTYP01000001.1"/>
</dbReference>